<dbReference type="Proteomes" id="UP000663866">
    <property type="component" value="Unassembled WGS sequence"/>
</dbReference>
<sequence length="134" mass="15176">MKKTPIQYLFVMEVNNITIVNSQGKPRTSRRTLSELHFDCEVRSLVCLQDSVLAFHEHGMQGRNLKDNEVTQEVYDHTRSFRVIGSDRLIVLQSRPSLSSKSENNPTQSMSALTTAPFSSTPCDLHILMGHENT</sequence>
<keyword evidence="4" id="KW-1185">Reference proteome</keyword>
<organism evidence="3 4">
    <name type="scientific">Rotaria magnacalcarata</name>
    <dbReference type="NCBI Taxonomy" id="392030"/>
    <lineage>
        <taxon>Eukaryota</taxon>
        <taxon>Metazoa</taxon>
        <taxon>Spiralia</taxon>
        <taxon>Gnathifera</taxon>
        <taxon>Rotifera</taxon>
        <taxon>Eurotatoria</taxon>
        <taxon>Bdelloidea</taxon>
        <taxon>Philodinida</taxon>
        <taxon>Philodinidae</taxon>
        <taxon>Rotaria</taxon>
    </lineage>
</organism>
<feature type="domain" description="CNH" evidence="2">
    <location>
        <begin position="16"/>
        <end position="83"/>
    </location>
</feature>
<evidence type="ECO:0000259" key="2">
    <source>
        <dbReference type="Pfam" id="PF00780"/>
    </source>
</evidence>
<name>A0A820SGC1_9BILA</name>
<proteinExistence type="predicted"/>
<dbReference type="AlphaFoldDB" id="A0A820SGC1"/>
<dbReference type="Pfam" id="PF00780">
    <property type="entry name" value="CNH"/>
    <property type="match status" value="1"/>
</dbReference>
<accession>A0A820SGC1</accession>
<dbReference type="EMBL" id="CAJOBG010046110">
    <property type="protein sequence ID" value="CAF4449415.1"/>
    <property type="molecule type" value="Genomic_DNA"/>
</dbReference>
<evidence type="ECO:0000256" key="1">
    <source>
        <dbReference type="SAM" id="MobiDB-lite"/>
    </source>
</evidence>
<reference evidence="3" key="1">
    <citation type="submission" date="2021-02" db="EMBL/GenBank/DDBJ databases">
        <authorList>
            <person name="Nowell W R."/>
        </authorList>
    </citation>
    <scope>NUCLEOTIDE SEQUENCE</scope>
</reference>
<dbReference type="InterPro" id="IPR001180">
    <property type="entry name" value="CNH_dom"/>
</dbReference>
<protein>
    <recommendedName>
        <fullName evidence="2">CNH domain-containing protein</fullName>
    </recommendedName>
</protein>
<evidence type="ECO:0000313" key="4">
    <source>
        <dbReference type="Proteomes" id="UP000663866"/>
    </source>
</evidence>
<evidence type="ECO:0000313" key="3">
    <source>
        <dbReference type="EMBL" id="CAF4449415.1"/>
    </source>
</evidence>
<comment type="caution">
    <text evidence="3">The sequence shown here is derived from an EMBL/GenBank/DDBJ whole genome shotgun (WGS) entry which is preliminary data.</text>
</comment>
<feature type="region of interest" description="Disordered" evidence="1">
    <location>
        <begin position="95"/>
        <end position="115"/>
    </location>
</feature>
<gene>
    <name evidence="3" type="ORF">OVN521_LOCUS37777</name>
</gene>